<feature type="compositionally biased region" description="Pro residues" evidence="1">
    <location>
        <begin position="214"/>
        <end position="229"/>
    </location>
</feature>
<dbReference type="InterPro" id="IPR029058">
    <property type="entry name" value="AB_hydrolase_fold"/>
</dbReference>
<dbReference type="Gene3D" id="3.40.50.1820">
    <property type="entry name" value="alpha/beta hydrolase"/>
    <property type="match status" value="1"/>
</dbReference>
<feature type="region of interest" description="Disordered" evidence="1">
    <location>
        <begin position="210"/>
        <end position="229"/>
    </location>
</feature>
<dbReference type="AlphaFoldDB" id="A0AAD3DVH9"/>
<feature type="compositionally biased region" description="Low complexity" evidence="1">
    <location>
        <begin position="99"/>
        <end position="121"/>
    </location>
</feature>
<gene>
    <name evidence="2" type="ORF">Agub_g10720</name>
</gene>
<dbReference type="EMBL" id="BMAR01000026">
    <property type="protein sequence ID" value="GFR48869.1"/>
    <property type="molecule type" value="Genomic_DNA"/>
</dbReference>
<dbReference type="PANTHER" id="PTHR47381:SF3">
    <property type="entry name" value="ALPHA_BETA-HYDROLASES SUPERFAMILY PROTEIN"/>
    <property type="match status" value="1"/>
</dbReference>
<feature type="non-terminal residue" evidence="2">
    <location>
        <position position="405"/>
    </location>
</feature>
<keyword evidence="3" id="KW-1185">Reference proteome</keyword>
<sequence length="405" mass="41393">MSLNVSDALLKAVQRGRERHSPPIVNKASSRWPTPSPSPPGLVVEELEYYAESGSQGWVPLRIIRPPDQLLEGSSPASPSPSALLSSPVLASPSPPQASPLQRLQPQQPQQQQPQQQVQQSFSDVLGSPGSPSKGLAEEPGPPQPRLLRRPVVIFVHATGQCKDSVRHRQELFARLGYFTAAIDARYHGLRATVPYELAAVLAADGTNQAAAALPPPPSSASPPPPPAAIPSAATIAGCSSCSSVSGGDTNAAAASNVVTAVRNLNPKILSALERADAAAGLTRGAGGGGSGVSSPFGIGSPRLGAPSGTATASATASPSPQASLESRVGQPRAAPAVAMGKHQAAAAARQERALEQARRAHERFVDGWVAAMADFTDRKGRAAAKAVLATAASVAAARVLHTGG</sequence>
<organism evidence="2 3">
    <name type="scientific">Astrephomene gubernaculifera</name>
    <dbReference type="NCBI Taxonomy" id="47775"/>
    <lineage>
        <taxon>Eukaryota</taxon>
        <taxon>Viridiplantae</taxon>
        <taxon>Chlorophyta</taxon>
        <taxon>core chlorophytes</taxon>
        <taxon>Chlorophyceae</taxon>
        <taxon>CS clade</taxon>
        <taxon>Chlamydomonadales</taxon>
        <taxon>Astrephomenaceae</taxon>
        <taxon>Astrephomene</taxon>
    </lineage>
</organism>
<accession>A0AAD3DVH9</accession>
<feature type="region of interest" description="Disordered" evidence="1">
    <location>
        <begin position="1"/>
        <end position="42"/>
    </location>
</feature>
<dbReference type="PANTHER" id="PTHR47381">
    <property type="entry name" value="ALPHA/BETA-HYDROLASES SUPERFAMILY PROTEIN"/>
    <property type="match status" value="1"/>
</dbReference>
<feature type="region of interest" description="Disordered" evidence="1">
    <location>
        <begin position="68"/>
        <end position="146"/>
    </location>
</feature>
<evidence type="ECO:0000313" key="3">
    <source>
        <dbReference type="Proteomes" id="UP001054857"/>
    </source>
</evidence>
<reference evidence="2 3" key="1">
    <citation type="journal article" date="2021" name="Sci. Rep.">
        <title>Genome sequencing of the multicellular alga Astrephomene provides insights into convergent evolution of germ-soma differentiation.</title>
        <authorList>
            <person name="Yamashita S."/>
            <person name="Yamamoto K."/>
            <person name="Matsuzaki R."/>
            <person name="Suzuki S."/>
            <person name="Yamaguchi H."/>
            <person name="Hirooka S."/>
            <person name="Minakuchi Y."/>
            <person name="Miyagishima S."/>
            <person name="Kawachi M."/>
            <person name="Toyoda A."/>
            <person name="Nozaki H."/>
        </authorList>
    </citation>
    <scope>NUCLEOTIDE SEQUENCE [LARGE SCALE GENOMIC DNA]</scope>
    <source>
        <strain evidence="2 3">NIES-4017</strain>
    </source>
</reference>
<feature type="region of interest" description="Disordered" evidence="1">
    <location>
        <begin position="283"/>
        <end position="334"/>
    </location>
</feature>
<name>A0AAD3DVH9_9CHLO</name>
<dbReference type="SUPFAM" id="SSF53474">
    <property type="entry name" value="alpha/beta-Hydrolases"/>
    <property type="match status" value="1"/>
</dbReference>
<evidence type="ECO:0000313" key="2">
    <source>
        <dbReference type="EMBL" id="GFR48869.1"/>
    </source>
</evidence>
<feature type="compositionally biased region" description="Low complexity" evidence="1">
    <location>
        <begin position="74"/>
        <end position="92"/>
    </location>
</feature>
<dbReference type="Proteomes" id="UP001054857">
    <property type="component" value="Unassembled WGS sequence"/>
</dbReference>
<feature type="compositionally biased region" description="Low complexity" evidence="1">
    <location>
        <begin position="293"/>
        <end position="324"/>
    </location>
</feature>
<evidence type="ECO:0000256" key="1">
    <source>
        <dbReference type="SAM" id="MobiDB-lite"/>
    </source>
</evidence>
<protein>
    <submittedName>
        <fullName evidence="2">Uncharacterized protein</fullName>
    </submittedName>
</protein>
<comment type="caution">
    <text evidence="2">The sequence shown here is derived from an EMBL/GenBank/DDBJ whole genome shotgun (WGS) entry which is preliminary data.</text>
</comment>
<proteinExistence type="predicted"/>